<evidence type="ECO:0000259" key="1">
    <source>
        <dbReference type="Pfam" id="PF11955"/>
    </source>
</evidence>
<accession>A0A9Q1QNF3</accession>
<gene>
    <name evidence="2" type="ORF">Cgig2_010579</name>
</gene>
<sequence length="528" mass="61169">MSKSTSIPKNQQRVRDHGYDNYMEIAKKIRKVLKFEDLILTQPHQCVAVSRLDTLARRIGFKQREAGNFVLKFPHIFEIYEHPVQRILYLRLTRNALLQIEQEKQAIVAQIPDAVTRLRKLLMLSNTGRLKLEHVRIARKDFGLPDDFEFSVVLKYPQYFRLFDAKDSMSKHIEIVDRDPSVAVCAVEKVREMEYRRKGIDEENTRFSFVVNFPPGFKIGKYYKIAMWKWQRLPYWSPYEDISGYDMRSLEAQNRLEKRAVAMVHEILSLTVEKKITLERIAHFRITMDLPTKLKDFLLRHQGIFYVSTRGNHGKLHTIFLREAYRKGELIEPNDVYLARRKLAQLILLSPRKAPVDRELAGYRRSGPTDYDQHHDMDMAGKHYIGASENFGEGSLIEQDTDLELDGDPASDVSDEDDDLCHIKDGKADFLASKIVLTAVGSINDILMFIVNTSAGTLWVKATLHEHEVSSVYTVPMSDWWVWMGAETKSLNSQKQTAIDMSIRWITGERVFIANTGLILGVVVDYLW</sequence>
<dbReference type="Proteomes" id="UP001153076">
    <property type="component" value="Unassembled WGS sequence"/>
</dbReference>
<reference evidence="2" key="1">
    <citation type="submission" date="2022-04" db="EMBL/GenBank/DDBJ databases">
        <title>Carnegiea gigantea Genome sequencing and assembly v2.</title>
        <authorList>
            <person name="Copetti D."/>
            <person name="Sanderson M.J."/>
            <person name="Burquez A."/>
            <person name="Wojciechowski M.F."/>
        </authorList>
    </citation>
    <scope>NUCLEOTIDE SEQUENCE</scope>
    <source>
        <strain evidence="2">SGP5-SGP5p</strain>
        <tissue evidence="2">Aerial part</tissue>
    </source>
</reference>
<dbReference type="PANTHER" id="PTHR31476">
    <property type="entry name" value="PROTEIN WHAT'S THIS FACTOR 1 HOMOLOG, CHLOROPLASTIC"/>
    <property type="match status" value="1"/>
</dbReference>
<evidence type="ECO:0000313" key="2">
    <source>
        <dbReference type="EMBL" id="KAJ8448692.1"/>
    </source>
</evidence>
<dbReference type="OrthoDB" id="657547at2759"/>
<organism evidence="2 3">
    <name type="scientific">Carnegiea gigantea</name>
    <dbReference type="NCBI Taxonomy" id="171969"/>
    <lineage>
        <taxon>Eukaryota</taxon>
        <taxon>Viridiplantae</taxon>
        <taxon>Streptophyta</taxon>
        <taxon>Embryophyta</taxon>
        <taxon>Tracheophyta</taxon>
        <taxon>Spermatophyta</taxon>
        <taxon>Magnoliopsida</taxon>
        <taxon>eudicotyledons</taxon>
        <taxon>Gunneridae</taxon>
        <taxon>Pentapetalae</taxon>
        <taxon>Caryophyllales</taxon>
        <taxon>Cactineae</taxon>
        <taxon>Cactaceae</taxon>
        <taxon>Cactoideae</taxon>
        <taxon>Echinocereeae</taxon>
        <taxon>Carnegiea</taxon>
    </lineage>
</organism>
<dbReference type="Pfam" id="PF11955">
    <property type="entry name" value="PORR"/>
    <property type="match status" value="1"/>
</dbReference>
<protein>
    <recommendedName>
        <fullName evidence="1">PORR domain-containing protein</fullName>
    </recommendedName>
</protein>
<dbReference type="AlphaFoldDB" id="A0A9Q1QNF3"/>
<feature type="domain" description="PORR" evidence="1">
    <location>
        <begin position="14"/>
        <end position="350"/>
    </location>
</feature>
<name>A0A9Q1QNF3_9CARY</name>
<dbReference type="PANTHER" id="PTHR31476:SF9">
    <property type="entry name" value="PROTEIN ROOT PRIMORDIUM DEFECTIVE 1"/>
    <property type="match status" value="1"/>
</dbReference>
<proteinExistence type="predicted"/>
<evidence type="ECO:0000313" key="3">
    <source>
        <dbReference type="Proteomes" id="UP001153076"/>
    </source>
</evidence>
<dbReference type="InterPro" id="IPR021099">
    <property type="entry name" value="PORR_domain"/>
</dbReference>
<dbReference type="EMBL" id="JAKOGI010000028">
    <property type="protein sequence ID" value="KAJ8448692.1"/>
    <property type="molecule type" value="Genomic_DNA"/>
</dbReference>
<comment type="caution">
    <text evidence="2">The sequence shown here is derived from an EMBL/GenBank/DDBJ whole genome shotgun (WGS) entry which is preliminary data.</text>
</comment>
<dbReference type="GO" id="GO:0003723">
    <property type="term" value="F:RNA binding"/>
    <property type="evidence" value="ECO:0007669"/>
    <property type="project" value="InterPro"/>
</dbReference>
<keyword evidence="3" id="KW-1185">Reference proteome</keyword>
<dbReference type="InterPro" id="IPR045040">
    <property type="entry name" value="PORR_fam"/>
</dbReference>